<feature type="domain" description="Amine oxidase" evidence="5">
    <location>
        <begin position="14"/>
        <end position="437"/>
    </location>
</feature>
<dbReference type="InterPro" id="IPR008579">
    <property type="entry name" value="UGlyAH_Cupin_dom"/>
</dbReference>
<dbReference type="InterPro" id="IPR036188">
    <property type="entry name" value="FAD/NAD-bd_sf"/>
</dbReference>
<evidence type="ECO:0000256" key="2">
    <source>
        <dbReference type="ARBA" id="ARBA00005995"/>
    </source>
</evidence>
<dbReference type="Gene3D" id="3.50.50.60">
    <property type="entry name" value="FAD/NAD(P)-binding domain"/>
    <property type="match status" value="1"/>
</dbReference>
<protein>
    <submittedName>
        <fullName evidence="7">Monoamine oxidase</fullName>
    </submittedName>
</protein>
<evidence type="ECO:0000313" key="7">
    <source>
        <dbReference type="EMBL" id="SNS23709.1"/>
    </source>
</evidence>
<dbReference type="InterPro" id="IPR002937">
    <property type="entry name" value="Amino_oxidase"/>
</dbReference>
<comment type="cofactor">
    <cofactor evidence="1">
        <name>FAD</name>
        <dbReference type="ChEBI" id="CHEBI:57692"/>
    </cofactor>
</comment>
<proteinExistence type="inferred from homology"/>
<dbReference type="RefSeq" id="WP_281252209.1">
    <property type="nucleotide sequence ID" value="NZ_FZOH01000003.1"/>
</dbReference>
<evidence type="ECO:0000259" key="5">
    <source>
        <dbReference type="Pfam" id="PF01593"/>
    </source>
</evidence>
<organism evidence="7 8">
    <name type="scientific">Geodermatophilus saharensis</name>
    <dbReference type="NCBI Taxonomy" id="1137994"/>
    <lineage>
        <taxon>Bacteria</taxon>
        <taxon>Bacillati</taxon>
        <taxon>Actinomycetota</taxon>
        <taxon>Actinomycetes</taxon>
        <taxon>Geodermatophilales</taxon>
        <taxon>Geodermatophilaceae</taxon>
        <taxon>Geodermatophilus</taxon>
    </lineage>
</organism>
<dbReference type="InterPro" id="IPR050703">
    <property type="entry name" value="Flavin_MAO"/>
</dbReference>
<dbReference type="PANTHER" id="PTHR43563">
    <property type="entry name" value="AMINE OXIDASE"/>
    <property type="match status" value="1"/>
</dbReference>
<dbReference type="Pfam" id="PF01593">
    <property type="entry name" value="Amino_oxidase"/>
    <property type="match status" value="1"/>
</dbReference>
<dbReference type="SUPFAM" id="SSF51182">
    <property type="entry name" value="RmlC-like cupins"/>
    <property type="match status" value="1"/>
</dbReference>
<evidence type="ECO:0000256" key="1">
    <source>
        <dbReference type="ARBA" id="ARBA00001974"/>
    </source>
</evidence>
<feature type="binding site" evidence="4">
    <location>
        <begin position="34"/>
        <end position="35"/>
    </location>
    <ligand>
        <name>FAD</name>
        <dbReference type="ChEBI" id="CHEBI:57692"/>
    </ligand>
</feature>
<feature type="domain" description="(S)-ureidoglycine aminohydrolase cupin" evidence="6">
    <location>
        <begin position="494"/>
        <end position="568"/>
    </location>
</feature>
<dbReference type="PRINTS" id="PR00757">
    <property type="entry name" value="AMINEOXDASEF"/>
</dbReference>
<evidence type="ECO:0000256" key="4">
    <source>
        <dbReference type="PIRSR" id="PIRSR601613-1"/>
    </source>
</evidence>
<dbReference type="InterPro" id="IPR011051">
    <property type="entry name" value="RmlC_Cupin_sf"/>
</dbReference>
<dbReference type="SUPFAM" id="SSF51905">
    <property type="entry name" value="FAD/NAD(P)-binding domain"/>
    <property type="match status" value="1"/>
</dbReference>
<sequence>MNTQLDVIVVGAGFAGLVAARELGAAGHRVTVLEARDRIGGRTWTDHRLGHQLEMGGTWVHWLQPHIWAEITRYRQKIVRSPIPEHAYWIADGELVEGSPEELAERGARAHEAVVAGSARYFPEPHDVLAVLDAADEDGRKRREEFLALDQQPLIERLRESGLSREEIDLADAFWTACFNGSSQTGSATMALRWFALAGNDFDLLNDTTLAYKLADGMRGLYERIAADVRGTVTLGTQVEAISYLKDGAQVRTTDGEVLAADAVIVTAPVNALRGITFDPPLPAAEAEFVETGLNSTGTKIWARIRGHRSFLVQAPSGHPLNFAWPEYHLEDGTSIIVGFGPDAAAFDGNDADAVQEILRGWIPDIEVVESVTYDWVADPLSRETWATFRTGQLTGGWAQLRRPHGRLLFAGGDYADGWAGFVDGAIQSGLDAAATVRSWADPTGTTPTPENEEKDMTTSTVAQATVTPETWEPFVVQGQKLGEVHWLVQSQRPQGVLAAGIWRIGPVEGAELPYAVAGSETIHVLEGEAELETSDGAKIRLTPGNVVSLPDGFTATWRTLSPFKKFFVVA</sequence>
<dbReference type="GO" id="GO:0016491">
    <property type="term" value="F:oxidoreductase activity"/>
    <property type="evidence" value="ECO:0007669"/>
    <property type="project" value="UniProtKB-KW"/>
</dbReference>
<dbReference type="PANTHER" id="PTHR43563:SF1">
    <property type="entry name" value="AMINE OXIDASE [FLAVIN-CONTAINING] B"/>
    <property type="match status" value="1"/>
</dbReference>
<accession>A0A239CUT7</accession>
<gene>
    <name evidence="7" type="ORF">SAMN04488107_1824</name>
</gene>
<feature type="binding site" evidence="4">
    <location>
        <position position="239"/>
    </location>
    <ligand>
        <name>FAD</name>
        <dbReference type="ChEBI" id="CHEBI:57692"/>
    </ligand>
</feature>
<dbReference type="Gene3D" id="3.90.660.10">
    <property type="match status" value="1"/>
</dbReference>
<name>A0A239CUT7_9ACTN</name>
<keyword evidence="8" id="KW-1185">Reference proteome</keyword>
<dbReference type="InterPro" id="IPR014710">
    <property type="entry name" value="RmlC-like_jellyroll"/>
</dbReference>
<dbReference type="Gene3D" id="2.60.120.10">
    <property type="entry name" value="Jelly Rolls"/>
    <property type="match status" value="1"/>
</dbReference>
<dbReference type="Proteomes" id="UP000198386">
    <property type="component" value="Unassembled WGS sequence"/>
</dbReference>
<reference evidence="8" key="1">
    <citation type="submission" date="2017-06" db="EMBL/GenBank/DDBJ databases">
        <authorList>
            <person name="Varghese N."/>
            <person name="Submissions S."/>
        </authorList>
    </citation>
    <scope>NUCLEOTIDE SEQUENCE [LARGE SCALE GENOMIC DNA]</scope>
    <source>
        <strain evidence="8">DSM 45423</strain>
    </source>
</reference>
<feature type="binding site" evidence="4">
    <location>
        <position position="340"/>
    </location>
    <ligand>
        <name>substrate</name>
    </ligand>
</feature>
<keyword evidence="3" id="KW-0560">Oxidoreductase</keyword>
<evidence type="ECO:0000313" key="8">
    <source>
        <dbReference type="Proteomes" id="UP000198386"/>
    </source>
</evidence>
<dbReference type="EMBL" id="FZOH01000003">
    <property type="protein sequence ID" value="SNS23709.1"/>
    <property type="molecule type" value="Genomic_DNA"/>
</dbReference>
<dbReference type="Gene3D" id="1.10.405.10">
    <property type="entry name" value="Guanine Nucleotide Dissociation Inhibitor, domain 1"/>
    <property type="match status" value="1"/>
</dbReference>
<evidence type="ECO:0000259" key="6">
    <source>
        <dbReference type="Pfam" id="PF05899"/>
    </source>
</evidence>
<dbReference type="Pfam" id="PF05899">
    <property type="entry name" value="Cupin_3"/>
    <property type="match status" value="1"/>
</dbReference>
<dbReference type="AlphaFoldDB" id="A0A239CUT7"/>
<dbReference type="InterPro" id="IPR001613">
    <property type="entry name" value="Flavin_amine_oxidase"/>
</dbReference>
<comment type="similarity">
    <text evidence="2">Belongs to the flavin monoamine oxidase family.</text>
</comment>
<evidence type="ECO:0000256" key="3">
    <source>
        <dbReference type="ARBA" id="ARBA00023002"/>
    </source>
</evidence>